<organism evidence="2 3">
    <name type="scientific">Morchella conica CCBAS932</name>
    <dbReference type="NCBI Taxonomy" id="1392247"/>
    <lineage>
        <taxon>Eukaryota</taxon>
        <taxon>Fungi</taxon>
        <taxon>Dikarya</taxon>
        <taxon>Ascomycota</taxon>
        <taxon>Pezizomycotina</taxon>
        <taxon>Pezizomycetes</taxon>
        <taxon>Pezizales</taxon>
        <taxon>Morchellaceae</taxon>
        <taxon>Morchella</taxon>
    </lineage>
</organism>
<feature type="signal peptide" evidence="1">
    <location>
        <begin position="1"/>
        <end position="15"/>
    </location>
</feature>
<dbReference type="InParanoid" id="A0A3N4KEF7"/>
<evidence type="ECO:0000313" key="2">
    <source>
        <dbReference type="EMBL" id="RPB08903.1"/>
    </source>
</evidence>
<gene>
    <name evidence="2" type="ORF">P167DRAFT_329286</name>
</gene>
<evidence type="ECO:0008006" key="4">
    <source>
        <dbReference type="Google" id="ProtNLM"/>
    </source>
</evidence>
<sequence>MVLKTVVFFLKLALALVRRDGNAKGTSEVDLSKVKLLYPVCCCWVSTDGQLHCLSSGSQSSIRLLLHAPPHCYIMRKHTINRLFC</sequence>
<accession>A0A3N4KEF7</accession>
<reference evidence="2 3" key="1">
    <citation type="journal article" date="2018" name="Nat. Ecol. Evol.">
        <title>Pezizomycetes genomes reveal the molecular basis of ectomycorrhizal truffle lifestyle.</title>
        <authorList>
            <person name="Murat C."/>
            <person name="Payen T."/>
            <person name="Noel B."/>
            <person name="Kuo A."/>
            <person name="Morin E."/>
            <person name="Chen J."/>
            <person name="Kohler A."/>
            <person name="Krizsan K."/>
            <person name="Balestrini R."/>
            <person name="Da Silva C."/>
            <person name="Montanini B."/>
            <person name="Hainaut M."/>
            <person name="Levati E."/>
            <person name="Barry K.W."/>
            <person name="Belfiori B."/>
            <person name="Cichocki N."/>
            <person name="Clum A."/>
            <person name="Dockter R.B."/>
            <person name="Fauchery L."/>
            <person name="Guy J."/>
            <person name="Iotti M."/>
            <person name="Le Tacon F."/>
            <person name="Lindquist E.A."/>
            <person name="Lipzen A."/>
            <person name="Malagnac F."/>
            <person name="Mello A."/>
            <person name="Molinier V."/>
            <person name="Miyauchi S."/>
            <person name="Poulain J."/>
            <person name="Riccioni C."/>
            <person name="Rubini A."/>
            <person name="Sitrit Y."/>
            <person name="Splivallo R."/>
            <person name="Traeger S."/>
            <person name="Wang M."/>
            <person name="Zifcakova L."/>
            <person name="Wipf D."/>
            <person name="Zambonelli A."/>
            <person name="Paolocci F."/>
            <person name="Nowrousian M."/>
            <person name="Ottonello S."/>
            <person name="Baldrian P."/>
            <person name="Spatafora J.W."/>
            <person name="Henrissat B."/>
            <person name="Nagy L.G."/>
            <person name="Aury J.M."/>
            <person name="Wincker P."/>
            <person name="Grigoriev I.V."/>
            <person name="Bonfante P."/>
            <person name="Martin F.M."/>
        </authorList>
    </citation>
    <scope>NUCLEOTIDE SEQUENCE [LARGE SCALE GENOMIC DNA]</scope>
    <source>
        <strain evidence="2 3">CCBAS932</strain>
    </source>
</reference>
<name>A0A3N4KEF7_9PEZI</name>
<protein>
    <recommendedName>
        <fullName evidence="4">Secreted protein</fullName>
    </recommendedName>
</protein>
<evidence type="ECO:0000313" key="3">
    <source>
        <dbReference type="Proteomes" id="UP000277580"/>
    </source>
</evidence>
<dbReference type="AlphaFoldDB" id="A0A3N4KEF7"/>
<feature type="chain" id="PRO_5018299510" description="Secreted protein" evidence="1">
    <location>
        <begin position="16"/>
        <end position="85"/>
    </location>
</feature>
<keyword evidence="3" id="KW-1185">Reference proteome</keyword>
<dbReference type="Proteomes" id="UP000277580">
    <property type="component" value="Unassembled WGS sequence"/>
</dbReference>
<keyword evidence="1" id="KW-0732">Signal</keyword>
<evidence type="ECO:0000256" key="1">
    <source>
        <dbReference type="SAM" id="SignalP"/>
    </source>
</evidence>
<dbReference type="EMBL" id="ML119157">
    <property type="protein sequence ID" value="RPB08903.1"/>
    <property type="molecule type" value="Genomic_DNA"/>
</dbReference>
<proteinExistence type="predicted"/>